<organism evidence="1 2">
    <name type="scientific">Caerostris extrusa</name>
    <name type="common">Bark spider</name>
    <name type="synonym">Caerostris bankana</name>
    <dbReference type="NCBI Taxonomy" id="172846"/>
    <lineage>
        <taxon>Eukaryota</taxon>
        <taxon>Metazoa</taxon>
        <taxon>Ecdysozoa</taxon>
        <taxon>Arthropoda</taxon>
        <taxon>Chelicerata</taxon>
        <taxon>Arachnida</taxon>
        <taxon>Araneae</taxon>
        <taxon>Araneomorphae</taxon>
        <taxon>Entelegynae</taxon>
        <taxon>Araneoidea</taxon>
        <taxon>Araneidae</taxon>
        <taxon>Caerostris</taxon>
    </lineage>
</organism>
<proteinExistence type="predicted"/>
<gene>
    <name evidence="1" type="ORF">CEXT_190721</name>
</gene>
<name>A0AAV4T1S6_CAEEX</name>
<protein>
    <submittedName>
        <fullName evidence="1">Uncharacterized protein</fullName>
    </submittedName>
</protein>
<dbReference type="Proteomes" id="UP001054945">
    <property type="component" value="Unassembled WGS sequence"/>
</dbReference>
<comment type="caution">
    <text evidence="1">The sequence shown here is derived from an EMBL/GenBank/DDBJ whole genome shotgun (WGS) entry which is preliminary data.</text>
</comment>
<evidence type="ECO:0000313" key="1">
    <source>
        <dbReference type="EMBL" id="GIY39206.1"/>
    </source>
</evidence>
<keyword evidence="2" id="KW-1185">Reference proteome</keyword>
<sequence length="78" mass="9395">MSKDVKHTVCAQQFGEFYCTEYSDLNNVMLLLPCDMDKRISDRGHWMLFYPRFPHWEVRRRSICDRGVSMDLPQHRIS</sequence>
<evidence type="ECO:0000313" key="2">
    <source>
        <dbReference type="Proteomes" id="UP001054945"/>
    </source>
</evidence>
<accession>A0AAV4T1S6</accession>
<dbReference type="AlphaFoldDB" id="A0AAV4T1S6"/>
<dbReference type="EMBL" id="BPLR01010426">
    <property type="protein sequence ID" value="GIY39206.1"/>
    <property type="molecule type" value="Genomic_DNA"/>
</dbReference>
<reference evidence="1 2" key="1">
    <citation type="submission" date="2021-06" db="EMBL/GenBank/DDBJ databases">
        <title>Caerostris extrusa draft genome.</title>
        <authorList>
            <person name="Kono N."/>
            <person name="Arakawa K."/>
        </authorList>
    </citation>
    <scope>NUCLEOTIDE SEQUENCE [LARGE SCALE GENOMIC DNA]</scope>
</reference>